<dbReference type="EMBL" id="CP042301">
    <property type="protein sequence ID" value="QDY99524.1"/>
    <property type="molecule type" value="Genomic_DNA"/>
</dbReference>
<proteinExistence type="inferred from homology"/>
<dbReference type="GO" id="GO:0008233">
    <property type="term" value="F:peptidase activity"/>
    <property type="evidence" value="ECO:0007669"/>
    <property type="project" value="UniProtKB-KW"/>
</dbReference>
<dbReference type="GO" id="GO:0006508">
    <property type="term" value="P:proteolysis"/>
    <property type="evidence" value="ECO:0007669"/>
    <property type="project" value="UniProtKB-UniRule"/>
</dbReference>
<comment type="function">
    <text evidence="1">Involved in the modulation of the specificity of the ClpAP-mediated ATP-dependent protein degradation.</text>
</comment>
<dbReference type="NCBIfam" id="NF009564">
    <property type="entry name" value="PRK13019.1-4"/>
    <property type="match status" value="1"/>
</dbReference>
<keyword evidence="3" id="KW-0645">Protease</keyword>
<evidence type="ECO:0000313" key="3">
    <source>
        <dbReference type="EMBL" id="QDY99524.1"/>
    </source>
</evidence>
<dbReference type="InterPro" id="IPR014719">
    <property type="entry name" value="Ribosomal_bL12_C/ClpS-like"/>
</dbReference>
<organism evidence="3 4">
    <name type="scientific">Nitratireductor mangrovi</name>
    <dbReference type="NCBI Taxonomy" id="2599600"/>
    <lineage>
        <taxon>Bacteria</taxon>
        <taxon>Pseudomonadati</taxon>
        <taxon>Pseudomonadota</taxon>
        <taxon>Alphaproteobacteria</taxon>
        <taxon>Hyphomicrobiales</taxon>
        <taxon>Phyllobacteriaceae</taxon>
        <taxon>Nitratireductor</taxon>
    </lineage>
</organism>
<sequence>MFCDRRLPHAGACRAGGRRGIIVGAATRRIVALARQANLQASEVSDSDTRLRTKARRKTQRPKLHKVILVNDDFTPREFVVAVLKAVFRVNEDQSYRIMMTAHRRGVCVVAVYTKDVAETKASEGTEAGKAAGYPLMFTTEPEE</sequence>
<dbReference type="KEGG" id="niy:FQ775_03570"/>
<dbReference type="InterPro" id="IPR022935">
    <property type="entry name" value="ClpS"/>
</dbReference>
<feature type="domain" description="Adaptor protein ClpS core" evidence="2">
    <location>
        <begin position="61"/>
        <end position="139"/>
    </location>
</feature>
<evidence type="ECO:0000313" key="4">
    <source>
        <dbReference type="Proteomes" id="UP000321389"/>
    </source>
</evidence>
<protein>
    <recommendedName>
        <fullName evidence="1">ATP-dependent Clp protease adapter protein ClpS</fullName>
    </recommendedName>
</protein>
<dbReference type="AlphaFoldDB" id="A0A5B8KV83"/>
<dbReference type="Gene3D" id="3.30.1390.10">
    <property type="match status" value="1"/>
</dbReference>
<dbReference type="Pfam" id="PF02617">
    <property type="entry name" value="ClpS"/>
    <property type="match status" value="1"/>
</dbReference>
<dbReference type="SUPFAM" id="SSF54736">
    <property type="entry name" value="ClpS-like"/>
    <property type="match status" value="1"/>
</dbReference>
<dbReference type="HAMAP" id="MF_00302">
    <property type="entry name" value="ClpS"/>
    <property type="match status" value="1"/>
</dbReference>
<dbReference type="OrthoDB" id="9796121at2"/>
<dbReference type="Proteomes" id="UP000321389">
    <property type="component" value="Chromosome"/>
</dbReference>
<dbReference type="InterPro" id="IPR003769">
    <property type="entry name" value="ClpS_core"/>
</dbReference>
<keyword evidence="3" id="KW-0378">Hydrolase</keyword>
<evidence type="ECO:0000259" key="2">
    <source>
        <dbReference type="Pfam" id="PF02617"/>
    </source>
</evidence>
<dbReference type="PANTHER" id="PTHR33473">
    <property type="entry name" value="ATP-DEPENDENT CLP PROTEASE ADAPTER PROTEIN CLPS1, CHLOROPLASTIC"/>
    <property type="match status" value="1"/>
</dbReference>
<gene>
    <name evidence="1 3" type="primary">clpS</name>
    <name evidence="3" type="ORF">FQ775_03570</name>
</gene>
<evidence type="ECO:0000256" key="1">
    <source>
        <dbReference type="HAMAP-Rule" id="MF_00302"/>
    </source>
</evidence>
<comment type="subunit">
    <text evidence="1">Binds to the N-terminal domain of the chaperone ClpA.</text>
</comment>
<comment type="similarity">
    <text evidence="1">Belongs to the ClpS family.</text>
</comment>
<accession>A0A5B8KV83</accession>
<name>A0A5B8KV83_9HYPH</name>
<dbReference type="GO" id="GO:0030163">
    <property type="term" value="P:protein catabolic process"/>
    <property type="evidence" value="ECO:0007669"/>
    <property type="project" value="InterPro"/>
</dbReference>
<dbReference type="FunFam" id="3.30.1390.10:FF:000002">
    <property type="entry name" value="ATP-dependent Clp protease adapter protein ClpS"/>
    <property type="match status" value="1"/>
</dbReference>
<dbReference type="PANTHER" id="PTHR33473:SF19">
    <property type="entry name" value="ATP-DEPENDENT CLP PROTEASE ADAPTER PROTEIN CLPS"/>
    <property type="match status" value="1"/>
</dbReference>
<keyword evidence="4" id="KW-1185">Reference proteome</keyword>
<reference evidence="3" key="1">
    <citation type="submission" date="2020-04" db="EMBL/GenBank/DDBJ databases">
        <title>Nitratireductor sp. nov. isolated from mangrove soil.</title>
        <authorList>
            <person name="Ye Y."/>
        </authorList>
    </citation>
    <scope>NUCLEOTIDE SEQUENCE</scope>
    <source>
        <strain evidence="3">SY7</strain>
    </source>
</reference>